<dbReference type="Proteomes" id="UP000323393">
    <property type="component" value="Unassembled WGS sequence"/>
</dbReference>
<keyword evidence="3" id="KW-1185">Reference proteome</keyword>
<dbReference type="EMBL" id="CP020880">
    <property type="protein sequence ID" value="ART78277.1"/>
    <property type="molecule type" value="Genomic_DNA"/>
</dbReference>
<gene>
    <name evidence="1" type="ORF">B4U37_20475</name>
    <name evidence="2" type="ORF">FZC74_06465</name>
</gene>
<dbReference type="KEGG" id="bhk:B4U37_20475"/>
<sequence length="145" mass="16618">MKHAVLLLVVCSFFISGCSGEQRFGADEDFDGERLIGVKNDEQDGFYKRDLDSEDYNTNQNPNFLDLSETRLDYGDDENKFAEVIELNSDLKPGPVYITGDTARVTAYAPSGISKEEKKRVKRELKEKFLEVTPRYHVKLTIKER</sequence>
<evidence type="ECO:0000313" key="2">
    <source>
        <dbReference type="EMBL" id="TYS59795.1"/>
    </source>
</evidence>
<organism evidence="2 4">
    <name type="scientific">Sutcliffiella horikoshii</name>
    <dbReference type="NCBI Taxonomy" id="79883"/>
    <lineage>
        <taxon>Bacteria</taxon>
        <taxon>Bacillati</taxon>
        <taxon>Bacillota</taxon>
        <taxon>Bacilli</taxon>
        <taxon>Bacillales</taxon>
        <taxon>Bacillaceae</taxon>
        <taxon>Sutcliffiella</taxon>
    </lineage>
</organism>
<dbReference type="Proteomes" id="UP000195573">
    <property type="component" value="Chromosome"/>
</dbReference>
<evidence type="ECO:0008006" key="5">
    <source>
        <dbReference type="Google" id="ProtNLM"/>
    </source>
</evidence>
<evidence type="ECO:0000313" key="1">
    <source>
        <dbReference type="EMBL" id="ART78277.1"/>
    </source>
</evidence>
<dbReference type="GeneID" id="96740777"/>
<dbReference type="RefSeq" id="WP_088019752.1">
    <property type="nucleotide sequence ID" value="NZ_CP020880.1"/>
</dbReference>
<reference evidence="2 4" key="2">
    <citation type="submission" date="2019-08" db="EMBL/GenBank/DDBJ databases">
        <title>Bacillus genomes from the desert of Cuatro Cienegas, Coahuila.</title>
        <authorList>
            <person name="Olmedo-Alvarez G."/>
        </authorList>
    </citation>
    <scope>NUCLEOTIDE SEQUENCE [LARGE SCALE GENOMIC DNA]</scope>
    <source>
        <strain evidence="2 4">CH88_3T</strain>
    </source>
</reference>
<protein>
    <recommendedName>
        <fullName evidence="5">Sporulation protein</fullName>
    </recommendedName>
</protein>
<evidence type="ECO:0000313" key="4">
    <source>
        <dbReference type="Proteomes" id="UP000323393"/>
    </source>
</evidence>
<accession>A0A1Y0CTP4</accession>
<name>A0A1Y0CTP4_9BACI</name>
<evidence type="ECO:0000313" key="3">
    <source>
        <dbReference type="Proteomes" id="UP000195573"/>
    </source>
</evidence>
<proteinExistence type="predicted"/>
<dbReference type="PROSITE" id="PS51257">
    <property type="entry name" value="PROKAR_LIPOPROTEIN"/>
    <property type="match status" value="1"/>
</dbReference>
<dbReference type="EMBL" id="VTEU01000002">
    <property type="protein sequence ID" value="TYS59795.1"/>
    <property type="molecule type" value="Genomic_DNA"/>
</dbReference>
<reference evidence="1 3" key="1">
    <citation type="submission" date="2017-04" db="EMBL/GenBank/DDBJ databases">
        <title>Complete Genome Sequence of the Bacillus horikoshii 20a strain from Cuatro Cienegas, Coahuila, Mexico.</title>
        <authorList>
            <person name="Zarza E."/>
            <person name="Alcaraz L.D."/>
            <person name="Aguilar-Salinas B."/>
            <person name="Islas A."/>
            <person name="Olmedo-Alvarez G."/>
        </authorList>
    </citation>
    <scope>NUCLEOTIDE SEQUENCE [LARGE SCALE GENOMIC DNA]</scope>
    <source>
        <strain evidence="1 3">20a</strain>
    </source>
</reference>
<dbReference type="AlphaFoldDB" id="A0A1Y0CTP4"/>